<name>A0A2N8P4F0_STRNR</name>
<evidence type="ECO:0000313" key="2">
    <source>
        <dbReference type="EMBL" id="PNE35877.1"/>
    </source>
</evidence>
<evidence type="ECO:0000313" key="3">
    <source>
        <dbReference type="Proteomes" id="UP000236047"/>
    </source>
</evidence>
<evidence type="ECO:0000256" key="1">
    <source>
        <dbReference type="SAM" id="Phobius"/>
    </source>
</evidence>
<feature type="transmembrane region" description="Helical" evidence="1">
    <location>
        <begin position="6"/>
        <end position="24"/>
    </location>
</feature>
<proteinExistence type="predicted"/>
<dbReference type="Proteomes" id="UP000236047">
    <property type="component" value="Unassembled WGS sequence"/>
</dbReference>
<dbReference type="RefSeq" id="WP_073442753.1">
    <property type="nucleotide sequence ID" value="NZ_LJSN01000005.1"/>
</dbReference>
<comment type="caution">
    <text evidence="2">The sequence shown here is derived from an EMBL/GenBank/DDBJ whole genome shotgun (WGS) entry which is preliminary data.</text>
</comment>
<sequence>MDWWYLFFLAGPAIYAGTAVRGTVRKALKTRHKRKLALIEARREERLALESADRPPAPVCGCEHHLAKHDKQGKCHELVRTAVAWDADQRPARYEARPCACQQYVGPQPLSQVYAEDLTDLA</sequence>
<keyword evidence="1" id="KW-0812">Transmembrane</keyword>
<organism evidence="2 3">
    <name type="scientific">Streptomyces noursei</name>
    <name type="common">Streptomyces albulus</name>
    <dbReference type="NCBI Taxonomy" id="1971"/>
    <lineage>
        <taxon>Bacteria</taxon>
        <taxon>Bacillati</taxon>
        <taxon>Actinomycetota</taxon>
        <taxon>Actinomycetes</taxon>
        <taxon>Kitasatosporales</taxon>
        <taxon>Streptomycetaceae</taxon>
        <taxon>Streptomyces</taxon>
    </lineage>
</organism>
<reference evidence="3" key="1">
    <citation type="submission" date="2015-09" db="EMBL/GenBank/DDBJ databases">
        <authorList>
            <person name="Graham D.E."/>
            <person name="Mahan K.M."/>
            <person name="Klingeman D.M."/>
            <person name="Fida T."/>
            <person name="Giannone R.J."/>
            <person name="Hettich R.L."/>
            <person name="Parry R.J."/>
            <person name="Spain J.C."/>
        </authorList>
    </citation>
    <scope>NUCLEOTIDE SEQUENCE [LARGE SCALE GENOMIC DNA]</scope>
    <source>
        <strain evidence="3">JCM 4701</strain>
    </source>
</reference>
<accession>A0A2N8P4F0</accession>
<keyword evidence="1" id="KW-0472">Membrane</keyword>
<protein>
    <submittedName>
        <fullName evidence="2">Uncharacterized protein</fullName>
    </submittedName>
</protein>
<dbReference type="EMBL" id="LJSN01000005">
    <property type="protein sequence ID" value="PNE35877.1"/>
    <property type="molecule type" value="Genomic_DNA"/>
</dbReference>
<dbReference type="AlphaFoldDB" id="A0A2N8P4F0"/>
<gene>
    <name evidence="2" type="ORF">AOB60_37450</name>
</gene>
<keyword evidence="3" id="KW-1185">Reference proteome</keyword>
<keyword evidence="1" id="KW-1133">Transmembrane helix</keyword>